<dbReference type="GO" id="GO:0070403">
    <property type="term" value="F:NAD+ binding"/>
    <property type="evidence" value="ECO:0007669"/>
    <property type="project" value="InterPro"/>
</dbReference>
<comment type="caution">
    <text evidence="16">The sequence shown here is derived from an EMBL/GenBank/DDBJ whole genome shotgun (WGS) entry which is preliminary data.</text>
</comment>
<dbReference type="OrthoDB" id="9771883at2"/>
<dbReference type="InterPro" id="IPR001753">
    <property type="entry name" value="Enoyl-CoA_hydra/iso"/>
</dbReference>
<feature type="coiled-coil region" evidence="13">
    <location>
        <begin position="391"/>
        <end position="418"/>
    </location>
</feature>
<evidence type="ECO:0000256" key="11">
    <source>
        <dbReference type="ARBA" id="ARBA00023268"/>
    </source>
</evidence>
<dbReference type="Gene3D" id="3.40.50.720">
    <property type="entry name" value="NAD(P)-binding Rossmann-like Domain"/>
    <property type="match status" value="1"/>
</dbReference>
<dbReference type="GO" id="GO:0016509">
    <property type="term" value="F:long-chain (3S)-3-hydroxyacyl-CoA dehydrogenase (NAD+) activity"/>
    <property type="evidence" value="ECO:0007669"/>
    <property type="project" value="TreeGrafter"/>
</dbReference>
<comment type="similarity">
    <text evidence="3">In the N-terminal section; belongs to the enoyl-CoA hydratase/isomerase family.</text>
</comment>
<comment type="catalytic activity">
    <reaction evidence="12">
        <text>a (3S)-3-hydroxyacyl-CoA + NAD(+) = a 3-oxoacyl-CoA + NADH + H(+)</text>
        <dbReference type="Rhea" id="RHEA:22432"/>
        <dbReference type="ChEBI" id="CHEBI:15378"/>
        <dbReference type="ChEBI" id="CHEBI:57318"/>
        <dbReference type="ChEBI" id="CHEBI:57540"/>
        <dbReference type="ChEBI" id="CHEBI:57945"/>
        <dbReference type="ChEBI" id="CHEBI:90726"/>
        <dbReference type="EC" id="1.1.1.35"/>
    </reaction>
</comment>
<evidence type="ECO:0000256" key="8">
    <source>
        <dbReference type="ARBA" id="ARBA00023027"/>
    </source>
</evidence>
<sequence>MKTNHIKLDINNNIATLTFDMKDSNANTLGSEVLEEFDKKLDELKQQSGIQALLIQSAKPSIFIAGANIKEIEPMNDEKVIFDYLMRVNEIFLKLERLKFPSIAYINGSCMGGGLELALACSYRIATSEEATKIAFPEVKLGFFPGFGGTQRLPKLIGLIPSLDLILTGKTIDAKKAYKLGLVNEFFAQGQSKDRVEAFIQKAIKKKVKNKKRFNLMEYFKVTQEYIYNKAFENLEKKVHPKYFGPYRALDVIRHTYKSRHHIGIKVEAQTFSEVAVTKESKHLINLFFTQQALKKEYKTEHELPAIEQTAVVGSGVMGKGIIWLFSKFAKGVRIKLRRLDQTQEILQGVSNLYDYFIKTHKMTKKQVDFKLNRLSYTQEYKGFKLIDFALEAIIENKEEKIKTYKELEKELNEQAILATNTSSISIETLSAKVKNKKNFLGVHFFNPVNKMPLVEVIPNSKTSQESIERVFAFLKQCGKTPVLVHDCAGFLVNRVLLPFINEAGFMLQEGNGIEKIDKTLKEFGLPMGAFELADTVGIDVGYKVATILEESYGSRMKVCELLTEIYNKKLLGKKTGIGFYIHTKESMRVNHTLENTQKSIKVVTSSDMIDRAILIMVNEASRCLEEGIIDNVAYLDYAMIAGTGFPAFRGGLLKYADELGIDYIVSKLLEFEKRHGERFRPSQLLLDLQKNKKTFYTGEALWKH</sequence>
<accession>A0A4Q0XV21</accession>
<evidence type="ECO:0000259" key="15">
    <source>
        <dbReference type="Pfam" id="PF02737"/>
    </source>
</evidence>
<evidence type="ECO:0000256" key="3">
    <source>
        <dbReference type="ARBA" id="ARBA00008750"/>
    </source>
</evidence>
<organism evidence="16 17">
    <name type="scientific">Candidatus Marinarcus aquaticus</name>
    <dbReference type="NCBI Taxonomy" id="2044504"/>
    <lineage>
        <taxon>Bacteria</taxon>
        <taxon>Pseudomonadati</taxon>
        <taxon>Campylobacterota</taxon>
        <taxon>Epsilonproteobacteria</taxon>
        <taxon>Campylobacterales</taxon>
        <taxon>Arcobacteraceae</taxon>
        <taxon>Candidatus Marinarcus</taxon>
    </lineage>
</organism>
<dbReference type="UniPathway" id="UPA00659"/>
<dbReference type="FunFam" id="3.90.226.10:FF:000011">
    <property type="entry name" value="Fatty acid oxidation complex subunit alpha"/>
    <property type="match status" value="1"/>
</dbReference>
<evidence type="ECO:0000313" key="17">
    <source>
        <dbReference type="Proteomes" id="UP000290657"/>
    </source>
</evidence>
<dbReference type="PROSITE" id="PS00067">
    <property type="entry name" value="3HCDH"/>
    <property type="match status" value="1"/>
</dbReference>
<keyword evidence="13" id="KW-0175">Coiled coil</keyword>
<evidence type="ECO:0000256" key="6">
    <source>
        <dbReference type="ARBA" id="ARBA00022963"/>
    </source>
</evidence>
<keyword evidence="8" id="KW-0520">NAD</keyword>
<dbReference type="RefSeq" id="WP_128994960.1">
    <property type="nucleotide sequence ID" value="NZ_PDKN01000001.1"/>
</dbReference>
<dbReference type="FunFam" id="3.40.50.720:FF:000009">
    <property type="entry name" value="Fatty oxidation complex, alpha subunit"/>
    <property type="match status" value="1"/>
</dbReference>
<dbReference type="AlphaFoldDB" id="A0A4Q0XV21"/>
<name>A0A4Q0XV21_9BACT</name>
<keyword evidence="9" id="KW-0443">Lipid metabolism</keyword>
<evidence type="ECO:0000256" key="10">
    <source>
        <dbReference type="ARBA" id="ARBA00023239"/>
    </source>
</evidence>
<keyword evidence="11" id="KW-0511">Multifunctional enzyme</keyword>
<evidence type="ECO:0000256" key="2">
    <source>
        <dbReference type="ARBA" id="ARBA00007005"/>
    </source>
</evidence>
<dbReference type="InterPro" id="IPR029045">
    <property type="entry name" value="ClpP/crotonase-like_dom_sf"/>
</dbReference>
<comment type="similarity">
    <text evidence="2">In the central section; belongs to the 3-hydroxyacyl-CoA dehydrogenase family.</text>
</comment>
<feature type="domain" description="3-hydroxyacyl-CoA dehydrogenase C-terminal" evidence="14">
    <location>
        <begin position="611"/>
        <end position="693"/>
    </location>
</feature>
<evidence type="ECO:0000256" key="7">
    <source>
        <dbReference type="ARBA" id="ARBA00023002"/>
    </source>
</evidence>
<dbReference type="Proteomes" id="UP000290657">
    <property type="component" value="Unassembled WGS sequence"/>
</dbReference>
<evidence type="ECO:0000256" key="1">
    <source>
        <dbReference type="ARBA" id="ARBA00005005"/>
    </source>
</evidence>
<protein>
    <recommendedName>
        <fullName evidence="4">enoyl-CoA hydratase</fullName>
        <ecNumber evidence="4">4.2.1.17</ecNumber>
    </recommendedName>
</protein>
<proteinExistence type="inferred from homology"/>
<reference evidence="16 17" key="1">
    <citation type="submission" date="2017-10" db="EMBL/GenBank/DDBJ databases">
        <title>Genomics of the genus Arcobacter.</title>
        <authorList>
            <person name="Perez-Cataluna A."/>
            <person name="Figueras M.J."/>
        </authorList>
    </citation>
    <scope>NUCLEOTIDE SEQUENCE [LARGE SCALE GENOMIC DNA]</scope>
    <source>
        <strain evidence="16 17">CECT 8987</strain>
    </source>
</reference>
<dbReference type="SUPFAM" id="SSF51735">
    <property type="entry name" value="NAD(P)-binding Rossmann-fold domains"/>
    <property type="match status" value="1"/>
</dbReference>
<dbReference type="Gene3D" id="1.10.1040.50">
    <property type="match status" value="1"/>
</dbReference>
<evidence type="ECO:0000256" key="13">
    <source>
        <dbReference type="SAM" id="Coils"/>
    </source>
</evidence>
<dbReference type="InterPro" id="IPR050136">
    <property type="entry name" value="FA_oxidation_alpha_subunit"/>
</dbReference>
<dbReference type="Gene3D" id="3.90.226.10">
    <property type="entry name" value="2-enoyl-CoA Hydratase, Chain A, domain 1"/>
    <property type="match status" value="1"/>
</dbReference>
<dbReference type="EMBL" id="PDKN01000001">
    <property type="protein sequence ID" value="RXJ60825.1"/>
    <property type="molecule type" value="Genomic_DNA"/>
</dbReference>
<feature type="domain" description="3-hydroxyacyl-CoA dehydrogenase NAD binding" evidence="15">
    <location>
        <begin position="310"/>
        <end position="488"/>
    </location>
</feature>
<dbReference type="InterPro" id="IPR006180">
    <property type="entry name" value="3-OHacyl-CoA_DH_CS"/>
</dbReference>
<keyword evidence="6" id="KW-0442">Lipid degradation</keyword>
<dbReference type="Pfam" id="PF00725">
    <property type="entry name" value="3HCDH"/>
    <property type="match status" value="2"/>
</dbReference>
<dbReference type="SUPFAM" id="SSF52096">
    <property type="entry name" value="ClpP/crotonase"/>
    <property type="match status" value="1"/>
</dbReference>
<evidence type="ECO:0000256" key="12">
    <source>
        <dbReference type="ARBA" id="ARBA00049556"/>
    </source>
</evidence>
<evidence type="ECO:0000256" key="4">
    <source>
        <dbReference type="ARBA" id="ARBA00012076"/>
    </source>
</evidence>
<keyword evidence="10" id="KW-0456">Lyase</keyword>
<dbReference type="InterPro" id="IPR008927">
    <property type="entry name" value="6-PGluconate_DH-like_C_sf"/>
</dbReference>
<dbReference type="PANTHER" id="PTHR43612:SF3">
    <property type="entry name" value="TRIFUNCTIONAL ENZYME SUBUNIT ALPHA, MITOCHONDRIAL"/>
    <property type="match status" value="1"/>
</dbReference>
<evidence type="ECO:0000313" key="16">
    <source>
        <dbReference type="EMBL" id="RXJ60825.1"/>
    </source>
</evidence>
<evidence type="ECO:0000256" key="5">
    <source>
        <dbReference type="ARBA" id="ARBA00022832"/>
    </source>
</evidence>
<gene>
    <name evidence="16" type="ORF">CRV04_02080</name>
</gene>
<keyword evidence="17" id="KW-1185">Reference proteome</keyword>
<dbReference type="Pfam" id="PF02737">
    <property type="entry name" value="3HCDH_N"/>
    <property type="match status" value="1"/>
</dbReference>
<feature type="domain" description="3-hydroxyacyl-CoA dehydrogenase C-terminal" evidence="14">
    <location>
        <begin position="490"/>
        <end position="581"/>
    </location>
</feature>
<dbReference type="PANTHER" id="PTHR43612">
    <property type="entry name" value="TRIFUNCTIONAL ENZYME SUBUNIT ALPHA"/>
    <property type="match status" value="1"/>
</dbReference>
<dbReference type="InterPro" id="IPR006176">
    <property type="entry name" value="3-OHacyl-CoA_DH_NAD-bd"/>
</dbReference>
<dbReference type="GO" id="GO:0004300">
    <property type="term" value="F:enoyl-CoA hydratase activity"/>
    <property type="evidence" value="ECO:0007669"/>
    <property type="project" value="UniProtKB-EC"/>
</dbReference>
<dbReference type="Pfam" id="PF00378">
    <property type="entry name" value="ECH_1"/>
    <property type="match status" value="1"/>
</dbReference>
<evidence type="ECO:0000259" key="14">
    <source>
        <dbReference type="Pfam" id="PF00725"/>
    </source>
</evidence>
<dbReference type="EC" id="4.2.1.17" evidence="4"/>
<dbReference type="GO" id="GO:0006635">
    <property type="term" value="P:fatty acid beta-oxidation"/>
    <property type="evidence" value="ECO:0007669"/>
    <property type="project" value="UniProtKB-UniPathway"/>
</dbReference>
<dbReference type="SUPFAM" id="SSF48179">
    <property type="entry name" value="6-phosphogluconate dehydrogenase C-terminal domain-like"/>
    <property type="match status" value="2"/>
</dbReference>
<keyword evidence="5" id="KW-0276">Fatty acid metabolism</keyword>
<dbReference type="CDD" id="cd06558">
    <property type="entry name" value="crotonase-like"/>
    <property type="match status" value="1"/>
</dbReference>
<evidence type="ECO:0000256" key="9">
    <source>
        <dbReference type="ARBA" id="ARBA00023098"/>
    </source>
</evidence>
<dbReference type="InterPro" id="IPR036291">
    <property type="entry name" value="NAD(P)-bd_dom_sf"/>
</dbReference>
<dbReference type="InterPro" id="IPR006108">
    <property type="entry name" value="3HC_DH_C"/>
</dbReference>
<comment type="pathway">
    <text evidence="1">Lipid metabolism; fatty acid beta-oxidation.</text>
</comment>
<keyword evidence="7" id="KW-0560">Oxidoreductase</keyword>